<keyword evidence="1" id="KW-1133">Transmembrane helix</keyword>
<protein>
    <recommendedName>
        <fullName evidence="4">DUF4375 domain-containing protein</fullName>
    </recommendedName>
</protein>
<name>A0ABW5LG56_9FLAO</name>
<sequence length="263" mass="31784">MKKTYWIFGIINTVLIGLGVYFYYQVHLVEKGASRKTMDELYEHSLALQEAKDNENNYSETVIHYFTDTEDWDVYKALEIEKRDLRRYSDTSAPQLLVNLFKSEGEMTFYKSILGYELFHRRAEIDTSNFSLHSFVSNFIYRDLNTPEGIMISVIKNQMDTLRNPIHLRNTFEKYKGEFFNYIPKSFYQKVFEKQVAELLKSYDFVDKIEDQESYFEELFLKANETQTHFEVWDKTFWYRRTLENNKEEVFQILSEIETYYQQ</sequence>
<keyword evidence="3" id="KW-1185">Reference proteome</keyword>
<gene>
    <name evidence="2" type="ORF">ACFSR1_08965</name>
</gene>
<keyword evidence="1" id="KW-0472">Membrane</keyword>
<accession>A0ABW5LG56</accession>
<evidence type="ECO:0000256" key="1">
    <source>
        <dbReference type="SAM" id="Phobius"/>
    </source>
</evidence>
<comment type="caution">
    <text evidence="2">The sequence shown here is derived from an EMBL/GenBank/DDBJ whole genome shotgun (WGS) entry which is preliminary data.</text>
</comment>
<evidence type="ECO:0000313" key="3">
    <source>
        <dbReference type="Proteomes" id="UP001597319"/>
    </source>
</evidence>
<organism evidence="2 3">
    <name type="scientific">Aquimarina rubra</name>
    <dbReference type="NCBI Taxonomy" id="1920033"/>
    <lineage>
        <taxon>Bacteria</taxon>
        <taxon>Pseudomonadati</taxon>
        <taxon>Bacteroidota</taxon>
        <taxon>Flavobacteriia</taxon>
        <taxon>Flavobacteriales</taxon>
        <taxon>Flavobacteriaceae</taxon>
        <taxon>Aquimarina</taxon>
    </lineage>
</organism>
<dbReference type="EMBL" id="JBHULE010000019">
    <property type="protein sequence ID" value="MFD2562791.1"/>
    <property type="molecule type" value="Genomic_DNA"/>
</dbReference>
<dbReference type="RefSeq" id="WP_378291687.1">
    <property type="nucleotide sequence ID" value="NZ_JBHULE010000019.1"/>
</dbReference>
<dbReference type="Proteomes" id="UP001597319">
    <property type="component" value="Unassembled WGS sequence"/>
</dbReference>
<keyword evidence="1" id="KW-0812">Transmembrane</keyword>
<proteinExistence type="predicted"/>
<evidence type="ECO:0000313" key="2">
    <source>
        <dbReference type="EMBL" id="MFD2562791.1"/>
    </source>
</evidence>
<evidence type="ECO:0008006" key="4">
    <source>
        <dbReference type="Google" id="ProtNLM"/>
    </source>
</evidence>
<feature type="transmembrane region" description="Helical" evidence="1">
    <location>
        <begin position="6"/>
        <end position="26"/>
    </location>
</feature>
<reference evidence="3" key="1">
    <citation type="journal article" date="2019" name="Int. J. Syst. Evol. Microbiol.">
        <title>The Global Catalogue of Microorganisms (GCM) 10K type strain sequencing project: providing services to taxonomists for standard genome sequencing and annotation.</title>
        <authorList>
            <consortium name="The Broad Institute Genomics Platform"/>
            <consortium name="The Broad Institute Genome Sequencing Center for Infectious Disease"/>
            <person name="Wu L."/>
            <person name="Ma J."/>
        </authorList>
    </citation>
    <scope>NUCLEOTIDE SEQUENCE [LARGE SCALE GENOMIC DNA]</scope>
    <source>
        <strain evidence="3">KCTC 52274</strain>
    </source>
</reference>